<gene>
    <name evidence="1" type="ORF">EDD80_103284</name>
</gene>
<comment type="caution">
    <text evidence="1">The sequence shown here is derived from an EMBL/GenBank/DDBJ whole genome shotgun (WGS) entry which is preliminary data.</text>
</comment>
<sequence>MEDCAHYGFKIDPQTFSETQTNKMKRVKILGGVLLVLCLTQHATAQINYHTISYSANILIALDDLTQNKEVNSDRLLKCIPANEDQYVIFYSFSDADRKTYDLAAWGKLQELFFEKAGSDDKFYTALIKLSNYTDGDYAELFRERFDKMIKQDPDRFCRLSRRVEMYYYRIKEYMNTYCN</sequence>
<evidence type="ECO:0000313" key="1">
    <source>
        <dbReference type="EMBL" id="TCS88419.1"/>
    </source>
</evidence>
<dbReference type="AlphaFoldDB" id="A0A4R3KVM0"/>
<keyword evidence="2" id="KW-1185">Reference proteome</keyword>
<protein>
    <submittedName>
        <fullName evidence="1">Uncharacterized protein</fullName>
    </submittedName>
</protein>
<evidence type="ECO:0000313" key="2">
    <source>
        <dbReference type="Proteomes" id="UP000295807"/>
    </source>
</evidence>
<name>A0A4R3KVM0_9SPHI</name>
<accession>A0A4R3KVM0</accession>
<organism evidence="1 2">
    <name type="scientific">Anseongella ginsenosidimutans</name>
    <dbReference type="NCBI Taxonomy" id="496056"/>
    <lineage>
        <taxon>Bacteria</taxon>
        <taxon>Pseudomonadati</taxon>
        <taxon>Bacteroidota</taxon>
        <taxon>Sphingobacteriia</taxon>
        <taxon>Sphingobacteriales</taxon>
        <taxon>Sphingobacteriaceae</taxon>
        <taxon>Anseongella</taxon>
    </lineage>
</organism>
<reference evidence="1 2" key="1">
    <citation type="submission" date="2019-03" db="EMBL/GenBank/DDBJ databases">
        <title>Genomic Encyclopedia of Type Strains, Phase IV (KMG-IV): sequencing the most valuable type-strain genomes for metagenomic binning, comparative biology and taxonomic classification.</title>
        <authorList>
            <person name="Goeker M."/>
        </authorList>
    </citation>
    <scope>NUCLEOTIDE SEQUENCE [LARGE SCALE GENOMIC DNA]</scope>
    <source>
        <strain evidence="1 2">DSM 21100</strain>
    </source>
</reference>
<proteinExistence type="predicted"/>
<dbReference type="EMBL" id="SMAD01000003">
    <property type="protein sequence ID" value="TCS88419.1"/>
    <property type="molecule type" value="Genomic_DNA"/>
</dbReference>
<dbReference type="Proteomes" id="UP000295807">
    <property type="component" value="Unassembled WGS sequence"/>
</dbReference>